<protein>
    <submittedName>
        <fullName evidence="1">Uncharacterized protein</fullName>
    </submittedName>
</protein>
<dbReference type="RefSeq" id="WP_267132618.1">
    <property type="nucleotide sequence ID" value="NZ_WEGJ01000035.1"/>
</dbReference>
<organism evidence="1 2">
    <name type="scientific">Streptomyces smaragdinus</name>
    <dbReference type="NCBI Taxonomy" id="2585196"/>
    <lineage>
        <taxon>Bacteria</taxon>
        <taxon>Bacillati</taxon>
        <taxon>Actinomycetota</taxon>
        <taxon>Actinomycetes</taxon>
        <taxon>Kitasatosporales</taxon>
        <taxon>Streptomycetaceae</taxon>
        <taxon>Streptomyces</taxon>
    </lineage>
</organism>
<name>A0A7K0CPZ1_9ACTN</name>
<gene>
    <name evidence="1" type="ORF">SRB5_57200</name>
</gene>
<evidence type="ECO:0000313" key="1">
    <source>
        <dbReference type="EMBL" id="MQY15537.1"/>
    </source>
</evidence>
<dbReference type="Proteomes" id="UP000466345">
    <property type="component" value="Unassembled WGS sequence"/>
</dbReference>
<sequence length="42" mass="4406">MALVDVPYALVQRRLRAGTAIPAHAEEAAGECAAALLEFGRP</sequence>
<dbReference type="AlphaFoldDB" id="A0A7K0CPZ1"/>
<keyword evidence="2" id="KW-1185">Reference proteome</keyword>
<proteinExistence type="predicted"/>
<dbReference type="EMBL" id="WEGJ01000035">
    <property type="protein sequence ID" value="MQY15537.1"/>
    <property type="molecule type" value="Genomic_DNA"/>
</dbReference>
<accession>A0A7K0CPZ1</accession>
<reference evidence="1 2" key="1">
    <citation type="submission" date="2019-10" db="EMBL/GenBank/DDBJ databases">
        <title>Streptomyces smaragdinus sp. nov. and Streptomyces fabii sp. nov., isolated from the gut of fungus growing-termite Macrotermes natalensis.</title>
        <authorList>
            <person name="Schwitalla J."/>
            <person name="Benndorf R."/>
            <person name="Martin K."/>
            <person name="De Beer W."/>
            <person name="Kaster A.-K."/>
            <person name="Vollmers J."/>
            <person name="Poulsen M."/>
            <person name="Beemelmanns C."/>
        </authorList>
    </citation>
    <scope>NUCLEOTIDE SEQUENCE [LARGE SCALE GENOMIC DNA]</scope>
    <source>
        <strain evidence="1 2">RB5</strain>
    </source>
</reference>
<evidence type="ECO:0000313" key="2">
    <source>
        <dbReference type="Proteomes" id="UP000466345"/>
    </source>
</evidence>
<comment type="caution">
    <text evidence="1">The sequence shown here is derived from an EMBL/GenBank/DDBJ whole genome shotgun (WGS) entry which is preliminary data.</text>
</comment>